<dbReference type="GO" id="GO:0005509">
    <property type="term" value="F:calcium ion binding"/>
    <property type="evidence" value="ECO:0007669"/>
    <property type="project" value="InterPro"/>
</dbReference>
<dbReference type="SUPFAM" id="SSF63825">
    <property type="entry name" value="YWTD domain"/>
    <property type="match status" value="1"/>
</dbReference>
<keyword evidence="12" id="KW-0325">Glycoprotein</keyword>
<dbReference type="SUPFAM" id="SSF57424">
    <property type="entry name" value="LDL receptor-like module"/>
    <property type="match status" value="4"/>
</dbReference>
<evidence type="ECO:0000256" key="10">
    <source>
        <dbReference type="ARBA" id="ARBA00023157"/>
    </source>
</evidence>
<dbReference type="InterPro" id="IPR051221">
    <property type="entry name" value="LDLR-related"/>
</dbReference>
<feature type="disulfide bond" evidence="13">
    <location>
        <begin position="73"/>
        <end position="91"/>
    </location>
</feature>
<dbReference type="InterPro" id="IPR036055">
    <property type="entry name" value="LDL_receptor-like_sf"/>
</dbReference>
<accession>A0A9N7UKM0</accession>
<feature type="region of interest" description="Disordered" evidence="15">
    <location>
        <begin position="602"/>
        <end position="621"/>
    </location>
</feature>
<dbReference type="GO" id="GO:0043235">
    <property type="term" value="C:receptor complex"/>
    <property type="evidence" value="ECO:0007669"/>
    <property type="project" value="TreeGrafter"/>
</dbReference>
<feature type="domain" description="EGF-like calcium-binding" evidence="17">
    <location>
        <begin position="227"/>
        <end position="266"/>
    </location>
</feature>
<feature type="disulfide bond" evidence="13">
    <location>
        <begin position="124"/>
        <end position="139"/>
    </location>
</feature>
<evidence type="ECO:0000256" key="11">
    <source>
        <dbReference type="ARBA" id="ARBA00023170"/>
    </source>
</evidence>
<keyword evidence="6" id="KW-0732">Signal</keyword>
<keyword evidence="11" id="KW-0675">Receptor</keyword>
<keyword evidence="8 16" id="KW-1133">Transmembrane helix</keyword>
<evidence type="ECO:0000256" key="9">
    <source>
        <dbReference type="ARBA" id="ARBA00023136"/>
    </source>
</evidence>
<dbReference type="Gene3D" id="2.10.25.10">
    <property type="entry name" value="Laminin"/>
    <property type="match status" value="2"/>
</dbReference>
<dbReference type="PROSITE" id="PS01209">
    <property type="entry name" value="LDLRA_1"/>
    <property type="match status" value="1"/>
</dbReference>
<proteinExistence type="predicted"/>
<reference evidence="19" key="1">
    <citation type="submission" date="2020-03" db="EMBL/GenBank/DDBJ databases">
        <authorList>
            <person name="Weist P."/>
        </authorList>
    </citation>
    <scope>NUCLEOTIDE SEQUENCE</scope>
</reference>
<evidence type="ECO:0000256" key="8">
    <source>
        <dbReference type="ARBA" id="ARBA00022989"/>
    </source>
</evidence>
<evidence type="ECO:0000256" key="15">
    <source>
        <dbReference type="SAM" id="MobiDB-lite"/>
    </source>
</evidence>
<feature type="disulfide bond" evidence="13">
    <location>
        <begin position="112"/>
        <end position="130"/>
    </location>
</feature>
<keyword evidence="2" id="KW-1003">Cell membrane</keyword>
<feature type="disulfide bond" evidence="13">
    <location>
        <begin position="199"/>
        <end position="217"/>
    </location>
</feature>
<feature type="repeat" description="LDL-receptor class B" evidence="14">
    <location>
        <begin position="438"/>
        <end position="481"/>
    </location>
</feature>
<keyword evidence="3" id="KW-0245">EGF-like domain</keyword>
<dbReference type="InterPro" id="IPR001881">
    <property type="entry name" value="EGF-like_Ca-bd_dom"/>
</dbReference>
<keyword evidence="4" id="KW-0254">Endocytosis</keyword>
<dbReference type="GO" id="GO:0016324">
    <property type="term" value="C:apical plasma membrane"/>
    <property type="evidence" value="ECO:0007669"/>
    <property type="project" value="TreeGrafter"/>
</dbReference>
<dbReference type="EMBL" id="CADEAL010001378">
    <property type="protein sequence ID" value="CAB1431831.1"/>
    <property type="molecule type" value="Genomic_DNA"/>
</dbReference>
<dbReference type="Gene3D" id="2.120.10.30">
    <property type="entry name" value="TolB, C-terminal domain"/>
    <property type="match status" value="1"/>
</dbReference>
<dbReference type="Pfam" id="PF00057">
    <property type="entry name" value="Ldl_recept_a"/>
    <property type="match status" value="3"/>
</dbReference>
<evidence type="ECO:0000256" key="13">
    <source>
        <dbReference type="PROSITE-ProRule" id="PRU00124"/>
    </source>
</evidence>
<keyword evidence="9 16" id="KW-0472">Membrane</keyword>
<evidence type="ECO:0000259" key="18">
    <source>
        <dbReference type="SMART" id="SM00181"/>
    </source>
</evidence>
<gene>
    <name evidence="19" type="ORF">PLEPLA_LOCUS19888</name>
</gene>
<dbReference type="Gene3D" id="2.40.128.620">
    <property type="match status" value="1"/>
</dbReference>
<evidence type="ECO:0000313" key="20">
    <source>
        <dbReference type="Proteomes" id="UP001153269"/>
    </source>
</evidence>
<dbReference type="Proteomes" id="UP001153269">
    <property type="component" value="Unassembled WGS sequence"/>
</dbReference>
<evidence type="ECO:0000256" key="7">
    <source>
        <dbReference type="ARBA" id="ARBA00022737"/>
    </source>
</evidence>
<dbReference type="SMART" id="SM00179">
    <property type="entry name" value="EGF_CA"/>
    <property type="match status" value="2"/>
</dbReference>
<feature type="domain" description="EGF-like" evidence="18">
    <location>
        <begin position="191"/>
        <end position="227"/>
    </location>
</feature>
<dbReference type="InterPro" id="IPR011042">
    <property type="entry name" value="6-blade_b-propeller_TolB-like"/>
</dbReference>
<dbReference type="InterPro" id="IPR023415">
    <property type="entry name" value="LDLR_class-A_CS"/>
</dbReference>
<feature type="disulfide bond" evidence="13">
    <location>
        <begin position="105"/>
        <end position="117"/>
    </location>
</feature>
<feature type="domain" description="EGF-like calcium-binding" evidence="17">
    <location>
        <begin position="267"/>
        <end position="306"/>
    </location>
</feature>
<dbReference type="FunFam" id="2.10.25.10:FF:000009">
    <property type="entry name" value="Low-density lipoprotein receptor isoform 1"/>
    <property type="match status" value="1"/>
</dbReference>
<comment type="subcellular location">
    <subcellularLocation>
        <location evidence="1">Cell membrane</location>
        <topology evidence="1">Single-pass type I membrane protein</topology>
    </subcellularLocation>
</comment>
<evidence type="ECO:0000256" key="5">
    <source>
        <dbReference type="ARBA" id="ARBA00022692"/>
    </source>
</evidence>
<evidence type="ECO:0000256" key="6">
    <source>
        <dbReference type="ARBA" id="ARBA00022729"/>
    </source>
</evidence>
<dbReference type="FunFam" id="4.10.400.10:FF:000034">
    <property type="entry name" value="Low-density lipoprotein receptor-related protein 2"/>
    <property type="match status" value="1"/>
</dbReference>
<evidence type="ECO:0000256" key="12">
    <source>
        <dbReference type="ARBA" id="ARBA00023180"/>
    </source>
</evidence>
<feature type="disulfide bond" evidence="13">
    <location>
        <begin position="211"/>
        <end position="226"/>
    </location>
</feature>
<comment type="caution">
    <text evidence="19">The sequence shown here is derived from an EMBL/GenBank/DDBJ whole genome shotgun (WGS) entry which is preliminary data.</text>
</comment>
<dbReference type="SMART" id="SM00181">
    <property type="entry name" value="EGF"/>
    <property type="match status" value="3"/>
</dbReference>
<dbReference type="PROSITE" id="PS50068">
    <property type="entry name" value="LDLRA_2"/>
    <property type="match status" value="4"/>
</dbReference>
<evidence type="ECO:0000259" key="17">
    <source>
        <dbReference type="SMART" id="SM00179"/>
    </source>
</evidence>
<dbReference type="PROSITE" id="PS51120">
    <property type="entry name" value="LDLRB"/>
    <property type="match status" value="2"/>
</dbReference>
<protein>
    <recommendedName>
        <fullName evidence="21">Very low-density lipoprotein receptor</fullName>
    </recommendedName>
</protein>
<dbReference type="InterPro" id="IPR000033">
    <property type="entry name" value="LDLR_classB_rpt"/>
</dbReference>
<feature type="disulfide bond" evidence="13">
    <location>
        <begin position="85"/>
        <end position="100"/>
    </location>
</feature>
<name>A0A9N7UKM0_PLEPL</name>
<evidence type="ECO:0000256" key="1">
    <source>
        <dbReference type="ARBA" id="ARBA00004251"/>
    </source>
</evidence>
<organism evidence="19 20">
    <name type="scientific">Pleuronectes platessa</name>
    <name type="common">European plaice</name>
    <dbReference type="NCBI Taxonomy" id="8262"/>
    <lineage>
        <taxon>Eukaryota</taxon>
        <taxon>Metazoa</taxon>
        <taxon>Chordata</taxon>
        <taxon>Craniata</taxon>
        <taxon>Vertebrata</taxon>
        <taxon>Euteleostomi</taxon>
        <taxon>Actinopterygii</taxon>
        <taxon>Neopterygii</taxon>
        <taxon>Teleostei</taxon>
        <taxon>Neoteleostei</taxon>
        <taxon>Acanthomorphata</taxon>
        <taxon>Carangaria</taxon>
        <taxon>Pleuronectiformes</taxon>
        <taxon>Pleuronectoidei</taxon>
        <taxon>Pleuronectidae</taxon>
        <taxon>Pleuronectes</taxon>
    </lineage>
</organism>
<dbReference type="SMART" id="SM00192">
    <property type="entry name" value="LDLa"/>
    <property type="match status" value="4"/>
</dbReference>
<dbReference type="GO" id="GO:0042562">
    <property type="term" value="F:hormone binding"/>
    <property type="evidence" value="ECO:0007669"/>
    <property type="project" value="TreeGrafter"/>
</dbReference>
<dbReference type="InterPro" id="IPR000742">
    <property type="entry name" value="EGF"/>
</dbReference>
<dbReference type="CDD" id="cd00112">
    <property type="entry name" value="LDLa"/>
    <property type="match status" value="3"/>
</dbReference>
<dbReference type="PRINTS" id="PR00261">
    <property type="entry name" value="LDLRECEPTOR"/>
</dbReference>
<dbReference type="PANTHER" id="PTHR22722">
    <property type="entry name" value="LOW-DENSITY LIPOPROTEIN RECEPTOR-RELATED PROTEIN 2-RELATED"/>
    <property type="match status" value="1"/>
</dbReference>
<keyword evidence="20" id="KW-1185">Reference proteome</keyword>
<feature type="transmembrane region" description="Helical" evidence="16">
    <location>
        <begin position="627"/>
        <end position="650"/>
    </location>
</feature>
<feature type="domain" description="EGF-like" evidence="18">
    <location>
        <begin position="270"/>
        <end position="306"/>
    </location>
</feature>
<sequence length="716" mass="78147">MFCLTLVHAAAAAAVELEVEVEDLPYRLSVEDTSSMVHLAVWFLLLGSVRWRPSRGAAGHSLPGCLLQLELKCGDGSCIPRSTLCDGRADCEDGSDEQHCSHVWCNKDEFTCRSRRCISTRFLCNGVDDCGDGSDEASCQICTAGLFSCGPFDVCLARDELCDGRADCKDGRDETPELCGWTQPRPQSSRTCAASEFPCGDGRCISQTWRCDHAPDCSDGSDEDSCDQNECLVNNGGCSHGCEDLKMGFVCHCPENMRLVGDSQCEEEDTCLKTDVCDQLCVHVNGSFACDCLEGYSMNPTTRECKAKGNQAEVVFISSKGAQWMSVTGTEHRELAPHLSGPGPVAALASNRTLYWARRGRGAIYRVSMDGKPQDATLLLKVKGSVSGLAVDWIHQLLYWSGVESGSVNVGLLDGSTQRPLITGLDKPSAVAVDPLRGFLFWAQCGSFPKIERSGLDGRDTVALVTSSIRCPGALSVDMPRQLLYWADQRSISRVNFEGRDRKTVVESNGYLDRPFGLAVFEGFVYWSEEVTHSICRANKHNGSQLRALLTNVTSPGGVVVVQPVLQPYGWSVCGRAGAVCRHECVVDLLPESPQFSCVLQDTGQNDSQETPAVSRSVPASSLSDPAFTGILSLIIFLSLLLVGIAVWWWKEEFSPSRPLTVQSFYLNESQDPLIIQGRRKLGYKLALDGERRKCDTDDQLTGLHLVLLNPPDRTT</sequence>
<evidence type="ECO:0008006" key="21">
    <source>
        <dbReference type="Google" id="ProtNLM"/>
    </source>
</evidence>
<keyword evidence="7" id="KW-0677">Repeat</keyword>
<dbReference type="Gene3D" id="4.10.400.10">
    <property type="entry name" value="Low-density Lipoprotein Receptor"/>
    <property type="match status" value="3"/>
</dbReference>
<feature type="repeat" description="LDL-receptor class B" evidence="14">
    <location>
        <begin position="482"/>
        <end position="524"/>
    </location>
</feature>
<dbReference type="Pfam" id="PF00058">
    <property type="entry name" value="Ldl_recept_b"/>
    <property type="match status" value="1"/>
</dbReference>
<evidence type="ECO:0000313" key="19">
    <source>
        <dbReference type="EMBL" id="CAB1431831.1"/>
    </source>
</evidence>
<feature type="disulfide bond" evidence="13">
    <location>
        <begin position="192"/>
        <end position="204"/>
    </location>
</feature>
<keyword evidence="5 16" id="KW-0812">Transmembrane</keyword>
<evidence type="ECO:0000256" key="2">
    <source>
        <dbReference type="ARBA" id="ARBA00022475"/>
    </source>
</evidence>
<evidence type="ECO:0000256" key="16">
    <source>
        <dbReference type="SAM" id="Phobius"/>
    </source>
</evidence>
<dbReference type="SMART" id="SM00135">
    <property type="entry name" value="LY"/>
    <property type="match status" value="5"/>
</dbReference>
<comment type="caution">
    <text evidence="13">Lacks conserved residue(s) required for the propagation of feature annotation.</text>
</comment>
<evidence type="ECO:0000256" key="14">
    <source>
        <dbReference type="PROSITE-ProRule" id="PRU00461"/>
    </source>
</evidence>
<dbReference type="PANTHER" id="PTHR22722:SF14">
    <property type="entry name" value="MEGALIN, ISOFORM A"/>
    <property type="match status" value="1"/>
</dbReference>
<keyword evidence="10 13" id="KW-1015">Disulfide bond</keyword>
<dbReference type="InterPro" id="IPR002172">
    <property type="entry name" value="LDrepeatLR_classA_rpt"/>
</dbReference>
<evidence type="ECO:0000256" key="4">
    <source>
        <dbReference type="ARBA" id="ARBA00022583"/>
    </source>
</evidence>
<dbReference type="FunFam" id="2.120.10.30:FF:000241">
    <property type="entry name" value="Low-density lipoprotein receptor-related protein 6"/>
    <property type="match status" value="1"/>
</dbReference>
<dbReference type="AlphaFoldDB" id="A0A9N7UKM0"/>
<dbReference type="GO" id="GO:0006898">
    <property type="term" value="P:receptor-mediated endocytosis"/>
    <property type="evidence" value="ECO:0007669"/>
    <property type="project" value="TreeGrafter"/>
</dbReference>
<evidence type="ECO:0000256" key="3">
    <source>
        <dbReference type="ARBA" id="ARBA00022536"/>
    </source>
</evidence>
<feature type="domain" description="EGF-like" evidence="18">
    <location>
        <begin position="230"/>
        <end position="266"/>
    </location>
</feature>
<dbReference type="SUPFAM" id="SSF57196">
    <property type="entry name" value="EGF/Laminin"/>
    <property type="match status" value="2"/>
</dbReference>